<evidence type="ECO:0000256" key="3">
    <source>
        <dbReference type="ARBA" id="ARBA00047175"/>
    </source>
</evidence>
<dbReference type="CDD" id="cd00614">
    <property type="entry name" value="CGS_like"/>
    <property type="match status" value="1"/>
</dbReference>
<dbReference type="EMBL" id="SLUB01000019">
    <property type="protein sequence ID" value="THE12216.1"/>
    <property type="molecule type" value="Genomic_DNA"/>
</dbReference>
<dbReference type="PIRSF" id="PIRSF001434">
    <property type="entry name" value="CGS"/>
    <property type="match status" value="1"/>
</dbReference>
<dbReference type="InterPro" id="IPR000277">
    <property type="entry name" value="Cys/Met-Metab_PyrdxlP-dep_enz"/>
</dbReference>
<dbReference type="GO" id="GO:0047982">
    <property type="term" value="F:homocysteine desulfhydrase activity"/>
    <property type="evidence" value="ECO:0007669"/>
    <property type="project" value="UniProtKB-EC"/>
</dbReference>
<evidence type="ECO:0000256" key="2">
    <source>
        <dbReference type="ARBA" id="ARBA00022898"/>
    </source>
</evidence>
<dbReference type="OrthoDB" id="9803887at2"/>
<dbReference type="SUPFAM" id="SSF53383">
    <property type="entry name" value="PLP-dependent transferases"/>
    <property type="match status" value="1"/>
</dbReference>
<evidence type="ECO:0000256" key="5">
    <source>
        <dbReference type="ARBA" id="ARBA00048780"/>
    </source>
</evidence>
<evidence type="ECO:0000313" key="10">
    <source>
        <dbReference type="Proteomes" id="UP000306477"/>
    </source>
</evidence>
<dbReference type="InterPro" id="IPR015424">
    <property type="entry name" value="PyrdxlP-dep_Trfase"/>
</dbReference>
<keyword evidence="10" id="KW-1185">Reference proteome</keyword>
<keyword evidence="9" id="KW-0808">Transferase</keyword>
<keyword evidence="2 7" id="KW-0663">Pyridoxal phosphate</keyword>
<name>A0A4S3PSF1_9BACI</name>
<evidence type="ECO:0000256" key="7">
    <source>
        <dbReference type="PIRSR" id="PIRSR001434-2"/>
    </source>
</evidence>
<comment type="catalytic activity">
    <reaction evidence="6">
        <text>L-methionine + H2O = methanethiol + 2-oxobutanoate + NH4(+)</text>
        <dbReference type="Rhea" id="RHEA:23800"/>
        <dbReference type="ChEBI" id="CHEBI:15377"/>
        <dbReference type="ChEBI" id="CHEBI:16007"/>
        <dbReference type="ChEBI" id="CHEBI:16763"/>
        <dbReference type="ChEBI" id="CHEBI:28938"/>
        <dbReference type="ChEBI" id="CHEBI:57844"/>
        <dbReference type="EC" id="4.4.1.11"/>
    </reaction>
    <physiologicalReaction direction="left-to-right" evidence="6">
        <dbReference type="Rhea" id="RHEA:23801"/>
    </physiologicalReaction>
</comment>
<feature type="modified residue" description="N6-(pyridoxal phosphate)lysine" evidence="7">
    <location>
        <position position="206"/>
    </location>
</feature>
<evidence type="ECO:0000256" key="8">
    <source>
        <dbReference type="RuleBase" id="RU362118"/>
    </source>
</evidence>
<accession>A0A4S3PSF1</accession>
<evidence type="ECO:0000313" key="9">
    <source>
        <dbReference type="EMBL" id="THE12216.1"/>
    </source>
</evidence>
<dbReference type="InterPro" id="IPR015421">
    <property type="entry name" value="PyrdxlP-dep_Trfase_major"/>
</dbReference>
<dbReference type="Gene3D" id="3.40.640.10">
    <property type="entry name" value="Type I PLP-dependent aspartate aminotransferase-like (Major domain)"/>
    <property type="match status" value="1"/>
</dbReference>
<dbReference type="InterPro" id="IPR015422">
    <property type="entry name" value="PyrdxlP-dep_Trfase_small"/>
</dbReference>
<dbReference type="EC" id="4.4.1.2" evidence="3"/>
<dbReference type="GO" id="GO:0018826">
    <property type="term" value="F:methionine gamma-lyase activity"/>
    <property type="evidence" value="ECO:0007669"/>
    <property type="project" value="UniProtKB-EC"/>
</dbReference>
<comment type="cofactor">
    <cofactor evidence="1 8">
        <name>pyridoxal 5'-phosphate</name>
        <dbReference type="ChEBI" id="CHEBI:597326"/>
    </cofactor>
</comment>
<dbReference type="RefSeq" id="WP_136379838.1">
    <property type="nucleotide sequence ID" value="NZ_SLUB01000019.1"/>
</dbReference>
<dbReference type="GO" id="GO:0030170">
    <property type="term" value="F:pyridoxal phosphate binding"/>
    <property type="evidence" value="ECO:0007669"/>
    <property type="project" value="InterPro"/>
</dbReference>
<comment type="similarity">
    <text evidence="8">Belongs to the trans-sulfuration enzymes family.</text>
</comment>
<reference evidence="9 10" key="1">
    <citation type="journal article" date="2019" name="Indoor Air">
        <title>Impacts of indoor surface finishes on bacterial viability.</title>
        <authorList>
            <person name="Hu J."/>
            <person name="Maamar S.B."/>
            <person name="Glawe A.J."/>
            <person name="Gottel N."/>
            <person name="Gilbert J.A."/>
            <person name="Hartmann E.M."/>
        </authorList>
    </citation>
    <scope>NUCLEOTIDE SEQUENCE [LARGE SCALE GENOMIC DNA]</scope>
    <source>
        <strain evidence="9 10">AF060A6</strain>
    </source>
</reference>
<dbReference type="GO" id="GO:0005737">
    <property type="term" value="C:cytoplasm"/>
    <property type="evidence" value="ECO:0007669"/>
    <property type="project" value="TreeGrafter"/>
</dbReference>
<gene>
    <name evidence="9" type="ORF">E1I69_11900</name>
</gene>
<protein>
    <recommendedName>
        <fullName evidence="3">homocysteine desulfhydrase</fullName>
        <ecNumber evidence="3">4.4.1.2</ecNumber>
    </recommendedName>
    <alternativeName>
        <fullName evidence="4">Homocysteine desulfhydrase</fullName>
    </alternativeName>
</protein>
<evidence type="ECO:0000256" key="4">
    <source>
        <dbReference type="ARBA" id="ARBA00047199"/>
    </source>
</evidence>
<dbReference type="Proteomes" id="UP000306477">
    <property type="component" value="Unassembled WGS sequence"/>
</dbReference>
<comment type="catalytic activity">
    <reaction evidence="5">
        <text>L-homocysteine + H2O = 2-oxobutanoate + hydrogen sulfide + NH4(+) + H(+)</text>
        <dbReference type="Rhea" id="RHEA:14501"/>
        <dbReference type="ChEBI" id="CHEBI:15377"/>
        <dbReference type="ChEBI" id="CHEBI:15378"/>
        <dbReference type="ChEBI" id="CHEBI:16763"/>
        <dbReference type="ChEBI" id="CHEBI:28938"/>
        <dbReference type="ChEBI" id="CHEBI:29919"/>
        <dbReference type="ChEBI" id="CHEBI:58199"/>
        <dbReference type="EC" id="4.4.1.2"/>
    </reaction>
    <physiologicalReaction direction="left-to-right" evidence="5">
        <dbReference type="Rhea" id="RHEA:14502"/>
    </physiologicalReaction>
</comment>
<dbReference type="Pfam" id="PF01053">
    <property type="entry name" value="Cys_Met_Meta_PP"/>
    <property type="match status" value="1"/>
</dbReference>
<evidence type="ECO:0000256" key="6">
    <source>
        <dbReference type="ARBA" id="ARBA00052699"/>
    </source>
</evidence>
<dbReference type="FunFam" id="3.40.640.10:FF:000046">
    <property type="entry name" value="Cystathionine gamma-lyase"/>
    <property type="match status" value="1"/>
</dbReference>
<sequence>MLTKRFETKLIHSVKKGNLPIRSKVTPIYQTSAFTFDNLEDLEGYYQGEGNYLYSRTGNPNPDELGQMVAAVEGAPTGIATSSGLSAILAGILTVVKSGDHIVAADDVYGGSFHLLHEELKQFGVETTFVSFGDLEQVEKAIQPNTKMLYTESITNPLLRVENLPAVVELAKRNDLITVVDNTFATPFHCNPYELGVELVVHSATKYIGGHSDITAGVVVGREDLVEKARAKVTNLGANVSPFEAWLTTRGLKTLAVRMQVQSSNARKLADALRNNPNIARVYYPFEEEATGFGAMVSIELAKTVDVSQFFRSIGWVKLVPTLAGVETTVTHPLKTSHRALPPEAQEALGITNELVRISVGIEHSEDIITVFEQAIEKSLK</sequence>
<dbReference type="Gene3D" id="3.90.1150.10">
    <property type="entry name" value="Aspartate Aminotransferase, domain 1"/>
    <property type="match status" value="1"/>
</dbReference>
<dbReference type="STRING" id="1033734.GCA_000285535_03341"/>
<organism evidence="9 10">
    <name type="scientific">Bacillus timonensis</name>
    <dbReference type="NCBI Taxonomy" id="1033734"/>
    <lineage>
        <taxon>Bacteria</taxon>
        <taxon>Bacillati</taxon>
        <taxon>Bacillota</taxon>
        <taxon>Bacilli</taxon>
        <taxon>Bacillales</taxon>
        <taxon>Bacillaceae</taxon>
        <taxon>Bacillus</taxon>
    </lineage>
</organism>
<dbReference type="AlphaFoldDB" id="A0A4S3PSF1"/>
<dbReference type="GO" id="GO:0019346">
    <property type="term" value="P:transsulfuration"/>
    <property type="evidence" value="ECO:0007669"/>
    <property type="project" value="InterPro"/>
</dbReference>
<dbReference type="GO" id="GO:0016740">
    <property type="term" value="F:transferase activity"/>
    <property type="evidence" value="ECO:0007669"/>
    <property type="project" value="UniProtKB-KW"/>
</dbReference>
<evidence type="ECO:0000256" key="1">
    <source>
        <dbReference type="ARBA" id="ARBA00001933"/>
    </source>
</evidence>
<proteinExistence type="inferred from homology"/>
<dbReference type="PANTHER" id="PTHR11808">
    <property type="entry name" value="TRANS-SULFURATION ENZYME FAMILY MEMBER"/>
    <property type="match status" value="1"/>
</dbReference>
<comment type="caution">
    <text evidence="9">The sequence shown here is derived from an EMBL/GenBank/DDBJ whole genome shotgun (WGS) entry which is preliminary data.</text>
</comment>